<feature type="region of interest" description="Disordered" evidence="1">
    <location>
        <begin position="89"/>
        <end position="124"/>
    </location>
</feature>
<accession>A0ABP7YJ07</accession>
<gene>
    <name evidence="3" type="ORF">GCM10022416_20990</name>
</gene>
<sequence length="992" mass="109075">MGRLQNPIDEDAPEPMRALAQRLRNVAKAAGYSGVRDLAAAGGLGRGTVSDALSGSRAPSWQTVRRILQACDVQPDTGWKAAQEAAKNAEAQWKQAARRTGPPPESAETGDPRPAGPGDWSLRPPFGELPVHVRGRDDLLAALRDRLAAPARRIQVLHGLGGAGKTTVALRLAQHAWELGHDVFWVSAVDRDHLITGMQEVARQVGADDEDIEDAWAGRASAMDLVWRHLDAADRPWLLVIDNADEPAWLAADSGLPGDGTGWARPSGRGLTVVTSRVGTAEVWGGEAECHPVGVLDTDAGADVLIDLAGHAGAREEARTLAERLGGLPLALTLAGSYIARAGRGAGLLRHRREGRSRVRTFTAYTEALGDIGTELLDAGVRGDLSADGRAEILHRRLVGRTWELTLDLLDTQGLPEARALMRLLSCFAPAPFPVDLIDPEVAARHGLLPDPPSIDRIDLALEALVDLSLLDVVENTPSAEGDAEPVPCLVAHRLVLETNAHWVRADADQSAVWEAAVELLEAGCTSAPEQPANHAWWRLLAPHIQAVVGALPPGHARLPARALSLGLKAFSYLWFRRRFDEAERFVDVLHRRAGELDASHPVRLSIRHRYALARLDGQEAMAEYADVLQAQRRVLGPEDPETLITHHQWAVSLQNAGRLAEAERELGDVLAKRRRVLGPSDPYTAVTYVALAELMRERGHSEEADRYYQEMLRHSGGDHVFLGLEERHQLAHALDEAGRYTEAEQEYRSILSDLEEHDRADTTLYRAMRRCLARNLVQQDRADDATAEYDACVALFAEACGDDDPKTLDVRHERGDMLRRFGRHEAAEAEIRTVLEIRRRTERSEDSVVLQERHCLAHTLSSQDRFDEAAAEMRPVVQAYEEILGPEEKTTRQAKYCLAGTLQDAERWAEAEECYLAVLAAETAVLGADHGDTLITRLRLAEVRLASGAIDTQTAFAEYDEIMPKLVEARGEDDEWLQDVRGTWEARRPQS</sequence>
<dbReference type="SMART" id="SM00530">
    <property type="entry name" value="HTH_XRE"/>
    <property type="match status" value="1"/>
</dbReference>
<dbReference type="EMBL" id="BAABDO010000022">
    <property type="protein sequence ID" value="GAA4136925.1"/>
    <property type="molecule type" value="Genomic_DNA"/>
</dbReference>
<evidence type="ECO:0000313" key="4">
    <source>
        <dbReference type="Proteomes" id="UP001500266"/>
    </source>
</evidence>
<dbReference type="Gene3D" id="1.25.40.10">
    <property type="entry name" value="Tetratricopeptide repeat domain"/>
    <property type="match status" value="2"/>
</dbReference>
<name>A0ABP7YJ07_9ACTN</name>
<protein>
    <recommendedName>
        <fullName evidence="2">HTH cro/C1-type domain-containing protein</fullName>
    </recommendedName>
</protein>
<evidence type="ECO:0000259" key="2">
    <source>
        <dbReference type="SMART" id="SM00530"/>
    </source>
</evidence>
<dbReference type="Pfam" id="PF13424">
    <property type="entry name" value="TPR_12"/>
    <property type="match status" value="3"/>
</dbReference>
<dbReference type="Gene3D" id="1.10.260.40">
    <property type="entry name" value="lambda repressor-like DNA-binding domains"/>
    <property type="match status" value="1"/>
</dbReference>
<feature type="domain" description="HTH cro/C1-type" evidence="2">
    <location>
        <begin position="22"/>
        <end position="78"/>
    </location>
</feature>
<dbReference type="CDD" id="cd00093">
    <property type="entry name" value="HTH_XRE"/>
    <property type="match status" value="1"/>
</dbReference>
<dbReference type="InterPro" id="IPR011990">
    <property type="entry name" value="TPR-like_helical_dom_sf"/>
</dbReference>
<dbReference type="Proteomes" id="UP001500266">
    <property type="component" value="Unassembled WGS sequence"/>
</dbReference>
<dbReference type="InterPro" id="IPR027417">
    <property type="entry name" value="P-loop_NTPase"/>
</dbReference>
<dbReference type="SUPFAM" id="SSF47413">
    <property type="entry name" value="lambda repressor-like DNA-binding domains"/>
    <property type="match status" value="1"/>
</dbReference>
<comment type="caution">
    <text evidence="3">The sequence shown here is derived from an EMBL/GenBank/DDBJ whole genome shotgun (WGS) entry which is preliminary data.</text>
</comment>
<dbReference type="Pfam" id="PF13374">
    <property type="entry name" value="TPR_10"/>
    <property type="match status" value="1"/>
</dbReference>
<proteinExistence type="predicted"/>
<dbReference type="InterPro" id="IPR053137">
    <property type="entry name" value="NLR-like"/>
</dbReference>
<dbReference type="SUPFAM" id="SSF48452">
    <property type="entry name" value="TPR-like"/>
    <property type="match status" value="2"/>
</dbReference>
<dbReference type="RefSeq" id="WP_345019885.1">
    <property type="nucleotide sequence ID" value="NZ_BAABDO010000022.1"/>
</dbReference>
<dbReference type="PRINTS" id="PR00364">
    <property type="entry name" value="DISEASERSIST"/>
</dbReference>
<dbReference type="InterPro" id="IPR001387">
    <property type="entry name" value="Cro/C1-type_HTH"/>
</dbReference>
<evidence type="ECO:0000313" key="3">
    <source>
        <dbReference type="EMBL" id="GAA4136925.1"/>
    </source>
</evidence>
<dbReference type="SUPFAM" id="SSF52540">
    <property type="entry name" value="P-loop containing nucleoside triphosphate hydrolases"/>
    <property type="match status" value="1"/>
</dbReference>
<reference evidence="4" key="1">
    <citation type="journal article" date="2019" name="Int. J. Syst. Evol. Microbiol.">
        <title>The Global Catalogue of Microorganisms (GCM) 10K type strain sequencing project: providing services to taxonomists for standard genome sequencing and annotation.</title>
        <authorList>
            <consortium name="The Broad Institute Genomics Platform"/>
            <consortium name="The Broad Institute Genome Sequencing Center for Infectious Disease"/>
            <person name="Wu L."/>
            <person name="Ma J."/>
        </authorList>
    </citation>
    <scope>NUCLEOTIDE SEQUENCE [LARGE SCALE GENOMIC DNA]</scope>
    <source>
        <strain evidence="4">JCM 17316</strain>
    </source>
</reference>
<dbReference type="PANTHER" id="PTHR46082">
    <property type="entry name" value="ATP/GTP-BINDING PROTEIN-RELATED"/>
    <property type="match status" value="1"/>
</dbReference>
<dbReference type="Gene3D" id="3.40.50.300">
    <property type="entry name" value="P-loop containing nucleotide triphosphate hydrolases"/>
    <property type="match status" value="1"/>
</dbReference>
<dbReference type="InterPro" id="IPR010982">
    <property type="entry name" value="Lambda_DNA-bd_dom_sf"/>
</dbReference>
<dbReference type="PANTHER" id="PTHR46082:SF6">
    <property type="entry name" value="AAA+ ATPASE DOMAIN-CONTAINING PROTEIN-RELATED"/>
    <property type="match status" value="1"/>
</dbReference>
<evidence type="ECO:0000256" key="1">
    <source>
        <dbReference type="SAM" id="MobiDB-lite"/>
    </source>
</evidence>
<organism evidence="3 4">
    <name type="scientific">Actinomadura keratinilytica</name>
    <dbReference type="NCBI Taxonomy" id="547461"/>
    <lineage>
        <taxon>Bacteria</taxon>
        <taxon>Bacillati</taxon>
        <taxon>Actinomycetota</taxon>
        <taxon>Actinomycetes</taxon>
        <taxon>Streptosporangiales</taxon>
        <taxon>Thermomonosporaceae</taxon>
        <taxon>Actinomadura</taxon>
    </lineage>
</organism>
<keyword evidence="4" id="KW-1185">Reference proteome</keyword>